<feature type="compositionally biased region" description="Polar residues" evidence="1">
    <location>
        <begin position="15"/>
        <end position="26"/>
    </location>
</feature>
<reference evidence="3" key="2">
    <citation type="submission" date="2015-01" db="EMBL/GenBank/DDBJ databases">
        <title>Evolutionary Origins and Diversification of the Mycorrhizal Mutualists.</title>
        <authorList>
            <consortium name="DOE Joint Genome Institute"/>
            <consortium name="Mycorrhizal Genomics Consortium"/>
            <person name="Kohler A."/>
            <person name="Kuo A."/>
            <person name="Nagy L.G."/>
            <person name="Floudas D."/>
            <person name="Copeland A."/>
            <person name="Barry K.W."/>
            <person name="Cichocki N."/>
            <person name="Veneault-Fourrey C."/>
            <person name="LaButti K."/>
            <person name="Lindquist E.A."/>
            <person name="Lipzen A."/>
            <person name="Lundell T."/>
            <person name="Morin E."/>
            <person name="Murat C."/>
            <person name="Riley R."/>
            <person name="Ohm R."/>
            <person name="Sun H."/>
            <person name="Tunlid A."/>
            <person name="Henrissat B."/>
            <person name="Grigoriev I.V."/>
            <person name="Hibbett D.S."/>
            <person name="Martin F."/>
        </authorList>
    </citation>
    <scope>NUCLEOTIDE SEQUENCE [LARGE SCALE GENOMIC DNA]</scope>
    <source>
        <strain evidence="3">Ve08.2h10</strain>
    </source>
</reference>
<dbReference type="AlphaFoldDB" id="A0A0D0CXA3"/>
<organism evidence="2 3">
    <name type="scientific">Paxillus rubicundulus Ve08.2h10</name>
    <dbReference type="NCBI Taxonomy" id="930991"/>
    <lineage>
        <taxon>Eukaryota</taxon>
        <taxon>Fungi</taxon>
        <taxon>Dikarya</taxon>
        <taxon>Basidiomycota</taxon>
        <taxon>Agaricomycotina</taxon>
        <taxon>Agaricomycetes</taxon>
        <taxon>Agaricomycetidae</taxon>
        <taxon>Boletales</taxon>
        <taxon>Paxilineae</taxon>
        <taxon>Paxillaceae</taxon>
        <taxon>Paxillus</taxon>
    </lineage>
</organism>
<accession>A0A0D0CXA3</accession>
<reference evidence="2 3" key="1">
    <citation type="submission" date="2014-04" db="EMBL/GenBank/DDBJ databases">
        <authorList>
            <consortium name="DOE Joint Genome Institute"/>
            <person name="Kuo A."/>
            <person name="Kohler A."/>
            <person name="Jargeat P."/>
            <person name="Nagy L.G."/>
            <person name="Floudas D."/>
            <person name="Copeland A."/>
            <person name="Barry K.W."/>
            <person name="Cichocki N."/>
            <person name="Veneault-Fourrey C."/>
            <person name="LaButti K."/>
            <person name="Lindquist E.A."/>
            <person name="Lipzen A."/>
            <person name="Lundell T."/>
            <person name="Morin E."/>
            <person name="Murat C."/>
            <person name="Sun H."/>
            <person name="Tunlid A."/>
            <person name="Henrissat B."/>
            <person name="Grigoriev I.V."/>
            <person name="Hibbett D.S."/>
            <person name="Martin F."/>
            <person name="Nordberg H.P."/>
            <person name="Cantor M.N."/>
            <person name="Hua S.X."/>
        </authorList>
    </citation>
    <scope>NUCLEOTIDE SEQUENCE [LARGE SCALE GENOMIC DNA]</scope>
    <source>
        <strain evidence="2 3">Ve08.2h10</strain>
    </source>
</reference>
<name>A0A0D0CXA3_9AGAM</name>
<dbReference type="EMBL" id="KN831430">
    <property type="protein sequence ID" value="KIK71949.1"/>
    <property type="molecule type" value="Genomic_DNA"/>
</dbReference>
<feature type="compositionally biased region" description="Polar residues" evidence="1">
    <location>
        <begin position="217"/>
        <end position="227"/>
    </location>
</feature>
<feature type="compositionally biased region" description="Low complexity" evidence="1">
    <location>
        <begin position="123"/>
        <end position="133"/>
    </location>
</feature>
<dbReference type="Proteomes" id="UP000054538">
    <property type="component" value="Unassembled WGS sequence"/>
</dbReference>
<evidence type="ECO:0000313" key="3">
    <source>
        <dbReference type="Proteomes" id="UP000054538"/>
    </source>
</evidence>
<evidence type="ECO:0000313" key="2">
    <source>
        <dbReference type="EMBL" id="KIK71949.1"/>
    </source>
</evidence>
<sequence length="227" mass="25551">MPYLLSYMKVKHSSELSQPNAQSQMVHLQEADNDQERDTIRNANLSDEFRAAIGLQNTRVREEDGEGSTRLLQCHHIKINQPEEPDLNPPHDEQAPPHDEQPPPHDEQPPPHDEQPPPHDKQAPPQNEQAPPQNEQPPPHDEQAPPQNKQAPPVNQQDPPNPPIRPPSPRPGVPLAQHDCGLLDLDLQELAQITQLDFLRRDLSFIQSDSPLKHSNDSATHPNSPLK</sequence>
<protein>
    <submittedName>
        <fullName evidence="2">Uncharacterized protein</fullName>
    </submittedName>
</protein>
<feature type="compositionally biased region" description="Basic and acidic residues" evidence="1">
    <location>
        <begin position="89"/>
        <end position="122"/>
    </location>
</feature>
<feature type="compositionally biased region" description="Pro residues" evidence="1">
    <location>
        <begin position="159"/>
        <end position="172"/>
    </location>
</feature>
<feature type="region of interest" description="Disordered" evidence="1">
    <location>
        <begin position="207"/>
        <end position="227"/>
    </location>
</feature>
<evidence type="ECO:0000256" key="1">
    <source>
        <dbReference type="SAM" id="MobiDB-lite"/>
    </source>
</evidence>
<feature type="region of interest" description="Disordered" evidence="1">
    <location>
        <begin position="14"/>
        <end position="35"/>
    </location>
</feature>
<keyword evidence="3" id="KW-1185">Reference proteome</keyword>
<gene>
    <name evidence="2" type="ORF">PAXRUDRAFT_22596</name>
</gene>
<dbReference type="HOGENOM" id="CLU_1220033_0_0_1"/>
<proteinExistence type="predicted"/>
<feature type="region of interest" description="Disordered" evidence="1">
    <location>
        <begin position="60"/>
        <end position="177"/>
    </location>
</feature>
<dbReference type="InParanoid" id="A0A0D0CXA3"/>